<keyword evidence="2" id="KW-1003">Cell membrane</keyword>
<dbReference type="PANTHER" id="PTHR35007">
    <property type="entry name" value="INTEGRAL MEMBRANE PROTEIN-RELATED"/>
    <property type="match status" value="1"/>
</dbReference>
<name>A0A7W8YAE0_9MICC</name>
<gene>
    <name evidence="8" type="ORF">BKA12_000980</name>
</gene>
<comment type="subcellular location">
    <subcellularLocation>
        <location evidence="1">Cell membrane</location>
        <topology evidence="1">Multi-pass membrane protein</topology>
    </subcellularLocation>
</comment>
<feature type="transmembrane region" description="Helical" evidence="6">
    <location>
        <begin position="250"/>
        <end position="271"/>
    </location>
</feature>
<evidence type="ECO:0000313" key="8">
    <source>
        <dbReference type="EMBL" id="MBB5597900.1"/>
    </source>
</evidence>
<keyword evidence="9" id="KW-1185">Reference proteome</keyword>
<feature type="transmembrane region" description="Helical" evidence="6">
    <location>
        <begin position="76"/>
        <end position="95"/>
    </location>
</feature>
<feature type="transmembrane region" description="Helical" evidence="6">
    <location>
        <begin position="6"/>
        <end position="22"/>
    </location>
</feature>
<keyword evidence="5 6" id="KW-0472">Membrane</keyword>
<feature type="domain" description="Type II secretion system protein GspF" evidence="7">
    <location>
        <begin position="113"/>
        <end position="237"/>
    </location>
</feature>
<evidence type="ECO:0000256" key="3">
    <source>
        <dbReference type="ARBA" id="ARBA00022692"/>
    </source>
</evidence>
<accession>A0A7W8YAE0</accession>
<feature type="transmembrane region" description="Helical" evidence="6">
    <location>
        <begin position="43"/>
        <end position="70"/>
    </location>
</feature>
<dbReference type="Gene3D" id="1.20.81.30">
    <property type="entry name" value="Type II secretion system (T2SS), domain F"/>
    <property type="match status" value="1"/>
</dbReference>
<protein>
    <submittedName>
        <fullName evidence="8">Tight adherence protein B</fullName>
    </submittedName>
</protein>
<sequence length="284" mass="31313">MSALLGLTLGLGLFLVYWSFWHEPQPESTRAKSQRVRNLLLRAGLDNVTPSGLMMACGIASFITMLVVFIFTGAPLISLIFGIFGAALPLVLVNWRAHQRTKSLREVWPDVVDHLRSGVRAGMSLPEALSQLSEQGPVALRPAFDEFARDYRVSGRFDTSIENLRIRLADPVADKIVSALKLTREVGGSDLGHMLTTLAQFLRDNVRTRGELEARQSWTVNAARLSVAAPWIVLLLMSTQRPVAEAYSSGFGGLVLISGLIVSVVCYQLMIRLGELPDEERILK</sequence>
<dbReference type="InterPro" id="IPR018076">
    <property type="entry name" value="T2SS_GspF_dom"/>
</dbReference>
<evidence type="ECO:0000259" key="7">
    <source>
        <dbReference type="Pfam" id="PF00482"/>
    </source>
</evidence>
<organism evidence="8 9">
    <name type="scientific">Neomicrococcus lactis</name>
    <dbReference type="NCBI Taxonomy" id="732241"/>
    <lineage>
        <taxon>Bacteria</taxon>
        <taxon>Bacillati</taxon>
        <taxon>Actinomycetota</taxon>
        <taxon>Actinomycetes</taxon>
        <taxon>Micrococcales</taxon>
        <taxon>Micrococcaceae</taxon>
        <taxon>Neomicrococcus</taxon>
    </lineage>
</organism>
<evidence type="ECO:0000256" key="1">
    <source>
        <dbReference type="ARBA" id="ARBA00004651"/>
    </source>
</evidence>
<evidence type="ECO:0000256" key="2">
    <source>
        <dbReference type="ARBA" id="ARBA00022475"/>
    </source>
</evidence>
<proteinExistence type="predicted"/>
<reference evidence="8 9" key="1">
    <citation type="submission" date="2020-08" db="EMBL/GenBank/DDBJ databases">
        <title>Sequencing the genomes of 1000 actinobacteria strains.</title>
        <authorList>
            <person name="Klenk H.-P."/>
        </authorList>
    </citation>
    <scope>NUCLEOTIDE SEQUENCE [LARGE SCALE GENOMIC DNA]</scope>
    <source>
        <strain evidence="8 9">DSM 23694</strain>
    </source>
</reference>
<dbReference type="PANTHER" id="PTHR35007:SF1">
    <property type="entry name" value="PILUS ASSEMBLY PROTEIN"/>
    <property type="match status" value="1"/>
</dbReference>
<dbReference type="RefSeq" id="WP_183641134.1">
    <property type="nucleotide sequence ID" value="NZ_JACHBL010000001.1"/>
</dbReference>
<keyword evidence="3 6" id="KW-0812">Transmembrane</keyword>
<dbReference type="InterPro" id="IPR042094">
    <property type="entry name" value="T2SS_GspF_sf"/>
</dbReference>
<comment type="caution">
    <text evidence="8">The sequence shown here is derived from an EMBL/GenBank/DDBJ whole genome shotgun (WGS) entry which is preliminary data.</text>
</comment>
<keyword evidence="4 6" id="KW-1133">Transmembrane helix</keyword>
<dbReference type="EMBL" id="JACHBL010000001">
    <property type="protein sequence ID" value="MBB5597900.1"/>
    <property type="molecule type" value="Genomic_DNA"/>
</dbReference>
<dbReference type="AlphaFoldDB" id="A0A7W8YAE0"/>
<evidence type="ECO:0000313" key="9">
    <source>
        <dbReference type="Proteomes" id="UP000523863"/>
    </source>
</evidence>
<evidence type="ECO:0000256" key="5">
    <source>
        <dbReference type="ARBA" id="ARBA00023136"/>
    </source>
</evidence>
<dbReference type="GO" id="GO:0005886">
    <property type="term" value="C:plasma membrane"/>
    <property type="evidence" value="ECO:0007669"/>
    <property type="project" value="UniProtKB-SubCell"/>
</dbReference>
<evidence type="ECO:0000256" key="6">
    <source>
        <dbReference type="SAM" id="Phobius"/>
    </source>
</evidence>
<dbReference type="Pfam" id="PF00482">
    <property type="entry name" value="T2SSF"/>
    <property type="match status" value="1"/>
</dbReference>
<evidence type="ECO:0000256" key="4">
    <source>
        <dbReference type="ARBA" id="ARBA00022989"/>
    </source>
</evidence>
<dbReference type="Proteomes" id="UP000523863">
    <property type="component" value="Unassembled WGS sequence"/>
</dbReference>